<organism evidence="5 6">
    <name type="scientific">Spiroplasma alleghenense</name>
    <dbReference type="NCBI Taxonomy" id="216931"/>
    <lineage>
        <taxon>Bacteria</taxon>
        <taxon>Bacillati</taxon>
        <taxon>Mycoplasmatota</taxon>
        <taxon>Mollicutes</taxon>
        <taxon>Entomoplasmatales</taxon>
        <taxon>Spiroplasmataceae</taxon>
        <taxon>Spiroplasma</taxon>
    </lineage>
</organism>
<dbReference type="EMBL" id="CP031376">
    <property type="protein sequence ID" value="AXK51325.1"/>
    <property type="molecule type" value="Genomic_DNA"/>
</dbReference>
<evidence type="ECO:0000256" key="3">
    <source>
        <dbReference type="PROSITE-ProRule" id="PRU00464"/>
    </source>
</evidence>
<sequence>MENCLFCQIIDGKIPSRKVFENNDVYAFLDIMPNSDGHTLIIPKKHSNDLQSTDLEVLRAIGSARKEVVDLLTAKLTKPIVGFNYVSNQGAEAFQMVFHYHEHVIPKYKKDEGFLIKKNVQNLSDLDEVHQLIIK</sequence>
<proteinExistence type="predicted"/>
<dbReference type="RefSeq" id="WP_115558228.1">
    <property type="nucleotide sequence ID" value="NZ_CP031376.1"/>
</dbReference>
<keyword evidence="6" id="KW-1185">Reference proteome</keyword>
<dbReference type="InterPro" id="IPR011146">
    <property type="entry name" value="HIT-like"/>
</dbReference>
<dbReference type="SUPFAM" id="SSF54197">
    <property type="entry name" value="HIT-like"/>
    <property type="match status" value="1"/>
</dbReference>
<evidence type="ECO:0000259" key="4">
    <source>
        <dbReference type="PROSITE" id="PS51084"/>
    </source>
</evidence>
<evidence type="ECO:0000256" key="2">
    <source>
        <dbReference type="PIRSR" id="PIRSR601310-3"/>
    </source>
</evidence>
<name>A0A345Z3Z6_9MOLU</name>
<dbReference type="GO" id="GO:0003824">
    <property type="term" value="F:catalytic activity"/>
    <property type="evidence" value="ECO:0007669"/>
    <property type="project" value="InterPro"/>
</dbReference>
<dbReference type="Proteomes" id="UP000254792">
    <property type="component" value="Chromosome"/>
</dbReference>
<dbReference type="Gene3D" id="3.30.428.10">
    <property type="entry name" value="HIT-like"/>
    <property type="match status" value="1"/>
</dbReference>
<accession>A0A345Z3Z6</accession>
<dbReference type="PROSITE" id="PS51084">
    <property type="entry name" value="HIT_2"/>
    <property type="match status" value="1"/>
</dbReference>
<evidence type="ECO:0000313" key="6">
    <source>
        <dbReference type="Proteomes" id="UP000254792"/>
    </source>
</evidence>
<dbReference type="KEGG" id="salx:SALLE_v1c06550"/>
<evidence type="ECO:0000313" key="5">
    <source>
        <dbReference type="EMBL" id="AXK51325.1"/>
    </source>
</evidence>
<feature type="short sequence motif" description="Histidine triad motif" evidence="2 3">
    <location>
        <begin position="99"/>
        <end position="103"/>
    </location>
</feature>
<gene>
    <name evidence="5" type="primary">hit</name>
    <name evidence="5" type="ORF">SALLE_v1c06550</name>
</gene>
<dbReference type="PANTHER" id="PTHR46648:SF1">
    <property type="entry name" value="ADENOSINE 5'-MONOPHOSPHORAMIDASE HNT1"/>
    <property type="match status" value="1"/>
</dbReference>
<feature type="domain" description="HIT" evidence="4">
    <location>
        <begin position="5"/>
        <end position="114"/>
    </location>
</feature>
<dbReference type="OrthoDB" id="9784774at2"/>
<feature type="active site" description="Tele-AMP-histidine intermediate" evidence="1">
    <location>
        <position position="101"/>
    </location>
</feature>
<reference evidence="5 6" key="1">
    <citation type="submission" date="2018-07" db="EMBL/GenBank/DDBJ databases">
        <title>Complete genome sequence of Spiroplasma alleghenense PLHS-1 (ATCC 51752).</title>
        <authorList>
            <person name="Chou L."/>
            <person name="Lee T.-Y."/>
            <person name="Tsai Y.-M."/>
            <person name="Kuo C.-H."/>
        </authorList>
    </citation>
    <scope>NUCLEOTIDE SEQUENCE [LARGE SCALE GENOMIC DNA]</scope>
    <source>
        <strain evidence="5 6">PLHS-1</strain>
    </source>
</reference>
<protein>
    <submittedName>
        <fullName evidence="5">Histidine triad protein</fullName>
    </submittedName>
</protein>
<dbReference type="PRINTS" id="PR00332">
    <property type="entry name" value="HISTRIAD"/>
</dbReference>
<evidence type="ECO:0000256" key="1">
    <source>
        <dbReference type="PIRSR" id="PIRSR601310-1"/>
    </source>
</evidence>
<dbReference type="PANTHER" id="PTHR46648">
    <property type="entry name" value="HIT FAMILY PROTEIN 1"/>
    <property type="match status" value="1"/>
</dbReference>
<dbReference type="Pfam" id="PF01230">
    <property type="entry name" value="HIT"/>
    <property type="match status" value="1"/>
</dbReference>
<dbReference type="GO" id="GO:0009117">
    <property type="term" value="P:nucleotide metabolic process"/>
    <property type="evidence" value="ECO:0007669"/>
    <property type="project" value="TreeGrafter"/>
</dbReference>
<dbReference type="InterPro" id="IPR036265">
    <property type="entry name" value="HIT-like_sf"/>
</dbReference>
<dbReference type="InterPro" id="IPR001310">
    <property type="entry name" value="Histidine_triad_HIT"/>
</dbReference>
<dbReference type="AlphaFoldDB" id="A0A345Z3Z6"/>